<evidence type="ECO:0000313" key="1">
    <source>
        <dbReference type="EMBL" id="VAW02652.1"/>
    </source>
</evidence>
<dbReference type="EMBL" id="UOEG01000245">
    <property type="protein sequence ID" value="VAW02652.1"/>
    <property type="molecule type" value="Genomic_DNA"/>
</dbReference>
<dbReference type="AlphaFoldDB" id="A0A3B0SJV0"/>
<feature type="non-terminal residue" evidence="1">
    <location>
        <position position="52"/>
    </location>
</feature>
<sequence length="52" mass="5773">MIWLARKFARLSPFALIAAVPSFVVGQDALVGVVNVHIEYLQESTDWCPPSE</sequence>
<reference evidence="1" key="1">
    <citation type="submission" date="2018-06" db="EMBL/GenBank/DDBJ databases">
        <authorList>
            <person name="Zhirakovskaya E."/>
        </authorList>
    </citation>
    <scope>NUCLEOTIDE SEQUENCE</scope>
</reference>
<protein>
    <submittedName>
        <fullName evidence="1">Uncharacterized protein</fullName>
    </submittedName>
</protein>
<name>A0A3B0SJV0_9ZZZZ</name>
<proteinExistence type="predicted"/>
<organism evidence="1">
    <name type="scientific">hydrothermal vent metagenome</name>
    <dbReference type="NCBI Taxonomy" id="652676"/>
    <lineage>
        <taxon>unclassified sequences</taxon>
        <taxon>metagenomes</taxon>
        <taxon>ecological metagenomes</taxon>
    </lineage>
</organism>
<accession>A0A3B0SJV0</accession>
<gene>
    <name evidence="1" type="ORF">MNBD_ALPHA07-294</name>
</gene>